<feature type="domain" description="HTH cro/C1-type" evidence="1">
    <location>
        <begin position="12"/>
        <end position="67"/>
    </location>
</feature>
<dbReference type="Proteomes" id="UP000029431">
    <property type="component" value="Chromosome"/>
</dbReference>
<dbReference type="SUPFAM" id="SSF47413">
    <property type="entry name" value="lambda repressor-like DNA-binding domains"/>
    <property type="match status" value="1"/>
</dbReference>
<organism evidence="2 3">
    <name type="scientific">Paenibacillus larvae subsp. larvae DSM 25430</name>
    <dbReference type="NCBI Taxonomy" id="697284"/>
    <lineage>
        <taxon>Bacteria</taxon>
        <taxon>Bacillati</taxon>
        <taxon>Bacillota</taxon>
        <taxon>Bacilli</taxon>
        <taxon>Bacillales</taxon>
        <taxon>Paenibacillaceae</taxon>
        <taxon>Paenibacillus</taxon>
    </lineage>
</organism>
<dbReference type="PROSITE" id="PS50943">
    <property type="entry name" value="HTH_CROC1"/>
    <property type="match status" value="1"/>
</dbReference>
<gene>
    <name evidence="2" type="ORF">ERIC2_c08640</name>
</gene>
<dbReference type="Gene3D" id="1.10.260.40">
    <property type="entry name" value="lambda repressor-like DNA-binding domains"/>
    <property type="match status" value="1"/>
</dbReference>
<dbReference type="KEGG" id="plv:ERIC2_c08640"/>
<dbReference type="GO" id="GO:0003677">
    <property type="term" value="F:DNA binding"/>
    <property type="evidence" value="ECO:0007669"/>
    <property type="project" value="InterPro"/>
</dbReference>
<accession>V9W6E4</accession>
<dbReference type="InterPro" id="IPR010982">
    <property type="entry name" value="Lambda_DNA-bd_dom_sf"/>
</dbReference>
<reference evidence="2 3" key="1">
    <citation type="journal article" date="2014" name="PLoS ONE">
        <title>How to Kill the Honey Bee Larva: Genomic Potential and Virulence Mechanisms of Paenibacillus larvae.</title>
        <authorList>
            <person name="Djukic M."/>
            <person name="Brzuszkiewicz E."/>
            <person name="Funfhaus A."/>
            <person name="Voss J."/>
            <person name="Gollnow K."/>
            <person name="Poppinga L."/>
            <person name="Liesegang H."/>
            <person name="Garcia-Gonzalez E."/>
            <person name="Genersch E."/>
            <person name="Daniel R."/>
        </authorList>
    </citation>
    <scope>NUCLEOTIDE SEQUENCE [LARGE SCALE GENOMIC DNA]</scope>
    <source>
        <strain evidence="2 3">DSM 25430</strain>
    </source>
</reference>
<evidence type="ECO:0000313" key="2">
    <source>
        <dbReference type="EMBL" id="AHD04697.1"/>
    </source>
</evidence>
<dbReference type="HOGENOM" id="CLU_1633736_0_0_9"/>
<dbReference type="SMART" id="SM00530">
    <property type="entry name" value="HTH_XRE"/>
    <property type="match status" value="1"/>
</dbReference>
<proteinExistence type="predicted"/>
<sequence length="162" mass="18745">MKPDKKEVGQRIKAIREKLGYSMDEFGRLISDSPRSSVNSWEKGVSIPKRDKLEKIAVLGNTIPDKILYGDFQSYVHDLLDTSLDMRLPKRQEELIVKILKSENLNFGDDVAILKAVNHWFENIAPENENDFLEFKLAIESLLDKCKAEVAKLKKMLRRLER</sequence>
<name>V9W6E4_9BACL</name>
<dbReference type="EMBL" id="CP003355">
    <property type="protein sequence ID" value="AHD04697.1"/>
    <property type="molecule type" value="Genomic_DNA"/>
</dbReference>
<keyword evidence="3" id="KW-1185">Reference proteome</keyword>
<evidence type="ECO:0000259" key="1">
    <source>
        <dbReference type="PROSITE" id="PS50943"/>
    </source>
</evidence>
<dbReference type="eggNOG" id="COG2944">
    <property type="taxonomic scope" value="Bacteria"/>
</dbReference>
<protein>
    <submittedName>
        <fullName evidence="2">Helix-turn-helix protein</fullName>
    </submittedName>
</protein>
<dbReference type="CDD" id="cd00093">
    <property type="entry name" value="HTH_XRE"/>
    <property type="match status" value="1"/>
</dbReference>
<dbReference type="Pfam" id="PF01381">
    <property type="entry name" value="HTH_3"/>
    <property type="match status" value="1"/>
</dbReference>
<evidence type="ECO:0000313" key="3">
    <source>
        <dbReference type="Proteomes" id="UP000029431"/>
    </source>
</evidence>
<dbReference type="RefSeq" id="WP_024093418.1">
    <property type="nucleotide sequence ID" value="NC_023134.1"/>
</dbReference>
<dbReference type="InterPro" id="IPR001387">
    <property type="entry name" value="Cro/C1-type_HTH"/>
</dbReference>
<dbReference type="PATRIC" id="fig|697284.3.peg.816"/>
<dbReference type="AlphaFoldDB" id="V9W6E4"/>